<feature type="region of interest" description="Disordered" evidence="1">
    <location>
        <begin position="1"/>
        <end position="23"/>
    </location>
</feature>
<dbReference type="InterPro" id="IPR035992">
    <property type="entry name" value="Ricin_B-like_lectins"/>
</dbReference>
<keyword evidence="4" id="KW-1185">Reference proteome</keyword>
<dbReference type="SUPFAM" id="SSF50370">
    <property type="entry name" value="Ricin B-like lectins"/>
    <property type="match status" value="1"/>
</dbReference>
<evidence type="ECO:0000256" key="1">
    <source>
        <dbReference type="SAM" id="MobiDB-lite"/>
    </source>
</evidence>
<protein>
    <submittedName>
        <fullName evidence="3">XRE family transcriptional regulator</fullName>
    </submittedName>
</protein>
<reference evidence="3 4" key="1">
    <citation type="submission" date="2024-09" db="EMBL/GenBank/DDBJ databases">
        <authorList>
            <person name="Sun Q."/>
            <person name="Mori K."/>
        </authorList>
    </citation>
    <scope>NUCLEOTIDE SEQUENCE [LARGE SCALE GENOMIC DNA]</scope>
    <source>
        <strain evidence="3 4">JCM 4362</strain>
    </source>
</reference>
<organism evidence="3 4">
    <name type="scientific">Streptomyces cremeus</name>
    <dbReference type="NCBI Taxonomy" id="66881"/>
    <lineage>
        <taxon>Bacteria</taxon>
        <taxon>Bacillati</taxon>
        <taxon>Actinomycetota</taxon>
        <taxon>Actinomycetes</taxon>
        <taxon>Kitasatosporales</taxon>
        <taxon>Streptomycetaceae</taxon>
        <taxon>Streptomyces</taxon>
    </lineage>
</organism>
<dbReference type="Pfam" id="PF13560">
    <property type="entry name" value="HTH_31"/>
    <property type="match status" value="1"/>
</dbReference>
<keyword evidence="2" id="KW-1133">Transmembrane helix</keyword>
<keyword evidence="2" id="KW-0812">Transmembrane</keyword>
<gene>
    <name evidence="3" type="ORF">ACFFTU_25755</name>
</gene>
<sequence length="342" mass="36103">MEQKGDGCDDPSAEAPQPARTGTPAEFTASLRALRLWSGLTYRQLEARAGARSDTLPASTIATTLGRVTLPREQFVDAFTRACGLSDEDVREWREARRRIATTGPASATADSDDSPAAPPVGAPARIPRWRRAAGLLGAAGIGVVGTLGVTSLLHASPTPDTLPETAVAGLRMPAVGSWARIHPARTPELCLTEGRDRSGRYATAVAAQRLCTKEALPQVFLEPLSGNAVQIQWHHPKHGIGCLTVLTDGPGRDLIEPRDGCADTDPAQQFRLELLGPAAAARFRIRPAVTGQCLGLRGQDTQDGAEVVHGRCSGAPDQDFLIALTPPPPPPSAADSTRPPR</sequence>
<name>A0ABV5PJH7_STRCM</name>
<feature type="region of interest" description="Disordered" evidence="1">
    <location>
        <begin position="102"/>
        <end position="124"/>
    </location>
</feature>
<feature type="transmembrane region" description="Helical" evidence="2">
    <location>
        <begin position="133"/>
        <end position="154"/>
    </location>
</feature>
<proteinExistence type="predicted"/>
<evidence type="ECO:0000256" key="2">
    <source>
        <dbReference type="SAM" id="Phobius"/>
    </source>
</evidence>
<comment type="caution">
    <text evidence="3">The sequence shown here is derived from an EMBL/GenBank/DDBJ whole genome shotgun (WGS) entry which is preliminary data.</text>
</comment>
<dbReference type="EMBL" id="JBHMCR010000017">
    <property type="protein sequence ID" value="MFB9523355.1"/>
    <property type="molecule type" value="Genomic_DNA"/>
</dbReference>
<accession>A0ABV5PJH7</accession>
<evidence type="ECO:0000313" key="4">
    <source>
        <dbReference type="Proteomes" id="UP001589718"/>
    </source>
</evidence>
<evidence type="ECO:0000313" key="3">
    <source>
        <dbReference type="EMBL" id="MFB9523355.1"/>
    </source>
</evidence>
<dbReference type="Proteomes" id="UP001589718">
    <property type="component" value="Unassembled WGS sequence"/>
</dbReference>
<keyword evidence="2" id="KW-0472">Membrane</keyword>
<dbReference type="CDD" id="cd00161">
    <property type="entry name" value="beta-trefoil_Ricin-like"/>
    <property type="match status" value="1"/>
</dbReference>
<dbReference type="Gene3D" id="2.80.10.50">
    <property type="match status" value="1"/>
</dbReference>
<dbReference type="RefSeq" id="WP_345226152.1">
    <property type="nucleotide sequence ID" value="NZ_BAAAXE010000013.1"/>
</dbReference>